<reference evidence="2 3" key="1">
    <citation type="journal article" date="2017" name="Antonie Van Leeuwenhoek">
        <title>Rhizobium rhizosphaerae sp. nov., a novel species isolated from rice rhizosphere.</title>
        <authorList>
            <person name="Zhao J.J."/>
            <person name="Zhang J."/>
            <person name="Zhang R.J."/>
            <person name="Zhang C.W."/>
            <person name="Yin H.Q."/>
            <person name="Zhang X.X."/>
        </authorList>
    </citation>
    <scope>NUCLEOTIDE SEQUENCE [LARGE SCALE GENOMIC DNA]</scope>
    <source>
        <strain evidence="2 3">E3</strain>
    </source>
</reference>
<dbReference type="Gene3D" id="1.20.1600.10">
    <property type="entry name" value="Outer membrane efflux proteins (OEP)"/>
    <property type="match status" value="1"/>
</dbReference>
<comment type="caution">
    <text evidence="2">The sequence shown here is derived from an EMBL/GenBank/DDBJ whole genome shotgun (WGS) entry which is preliminary data.</text>
</comment>
<dbReference type="EMBL" id="BAEN01000076">
    <property type="protein sequence ID" value="GAC16563.1"/>
    <property type="molecule type" value="Genomic_DNA"/>
</dbReference>
<dbReference type="AlphaFoldDB" id="K6YIW9"/>
<dbReference type="PROSITE" id="PS51257">
    <property type="entry name" value="PROKAR_LIPOPROTEIN"/>
    <property type="match status" value="1"/>
</dbReference>
<comment type="similarity">
    <text evidence="1">Belongs to the outer membrane factor (OMF) (TC 1.B.17) family.</text>
</comment>
<sequence length="471" mass="53672">MRLRLLFTAKQTFYRYSLLMLSFTIAGCNINHVEGIDVDEVFSQYEPSLRDGQQLLLNDKWWLAFNDPILNELIELGLANNPSLSSSLLRLKSSQLNIDIANADFYPDLTLNSSATTDIEKPNKVTDSLIGLSSSWELDLWGRISALEEKAKWDYAARRALHQARVNALAGSITVTWFNLLAENEKGRIFAGQFSRTEQALKVIKQRFASGKNSITDIWQQARLLESIVAQQTQNNARAQLFKQQLSFLVGSHTLPDIELHPLPTFDSLPEMGISISMLQQRPDIQQAYAELRSANENLAASVSAMFPRLSLRASYNTRQNDTSELFDQWAGNLVASLAQPLFDSGVRRNRVNQQELILQASFADFRQAWLSAIQAVEERIINEERYFKIKELLTNQRELAEKTAQVVSIKYLHGKTTYLQLLRAQETNLSLERQLFDARLTLINNRVALFRELSHGQFNQTPQFIDLSKN</sequence>
<dbReference type="GO" id="GO:0015562">
    <property type="term" value="F:efflux transmembrane transporter activity"/>
    <property type="evidence" value="ECO:0007669"/>
    <property type="project" value="InterPro"/>
</dbReference>
<accession>K6YIW9</accession>
<evidence type="ECO:0000313" key="2">
    <source>
        <dbReference type="EMBL" id="GAC16563.1"/>
    </source>
</evidence>
<proteinExistence type="inferred from homology"/>
<dbReference type="eggNOG" id="COG1538">
    <property type="taxonomic scope" value="Bacteria"/>
</dbReference>
<dbReference type="SUPFAM" id="SSF56954">
    <property type="entry name" value="Outer membrane efflux proteins (OEP)"/>
    <property type="match status" value="1"/>
</dbReference>
<dbReference type="Gene3D" id="2.20.200.10">
    <property type="entry name" value="Outer membrane efflux proteins (OEP)"/>
    <property type="match status" value="1"/>
</dbReference>
<organism evidence="2 3">
    <name type="scientific">Aliiglaciecola lipolytica E3</name>
    <dbReference type="NCBI Taxonomy" id="1127673"/>
    <lineage>
        <taxon>Bacteria</taxon>
        <taxon>Pseudomonadati</taxon>
        <taxon>Pseudomonadota</taxon>
        <taxon>Gammaproteobacteria</taxon>
        <taxon>Alteromonadales</taxon>
        <taxon>Alteromonadaceae</taxon>
        <taxon>Aliiglaciecola</taxon>
    </lineage>
</organism>
<evidence type="ECO:0000313" key="3">
    <source>
        <dbReference type="Proteomes" id="UP000006334"/>
    </source>
</evidence>
<dbReference type="Proteomes" id="UP000006334">
    <property type="component" value="Unassembled WGS sequence"/>
</dbReference>
<gene>
    <name evidence="2" type="ORF">GLIP_3952</name>
</gene>
<dbReference type="Pfam" id="PF02321">
    <property type="entry name" value="OEP"/>
    <property type="match status" value="2"/>
</dbReference>
<name>K6YIW9_9ALTE</name>
<dbReference type="PANTHER" id="PTHR30203:SF33">
    <property type="entry name" value="BLR4455 PROTEIN"/>
    <property type="match status" value="1"/>
</dbReference>
<dbReference type="STRING" id="1127673.GLIP_3952"/>
<dbReference type="PANTHER" id="PTHR30203">
    <property type="entry name" value="OUTER MEMBRANE CATION EFFLUX PROTEIN"/>
    <property type="match status" value="1"/>
</dbReference>
<dbReference type="InterPro" id="IPR010131">
    <property type="entry name" value="MdtP/NodT-like"/>
</dbReference>
<dbReference type="InterPro" id="IPR003423">
    <property type="entry name" value="OMP_efflux"/>
</dbReference>
<keyword evidence="3" id="KW-1185">Reference proteome</keyword>
<evidence type="ECO:0000256" key="1">
    <source>
        <dbReference type="ARBA" id="ARBA00007613"/>
    </source>
</evidence>
<protein>
    <submittedName>
        <fullName evidence="2">Uncharacterized protein</fullName>
    </submittedName>
</protein>